<evidence type="ECO:0000313" key="1">
    <source>
        <dbReference type="EMBL" id="KAJ8951228.1"/>
    </source>
</evidence>
<proteinExistence type="predicted"/>
<comment type="caution">
    <text evidence="1">The sequence shown here is derived from an EMBL/GenBank/DDBJ whole genome shotgun (WGS) entry which is preliminary data.</text>
</comment>
<protein>
    <submittedName>
        <fullName evidence="1">Uncharacterized protein</fullName>
    </submittedName>
</protein>
<dbReference type="Proteomes" id="UP001162162">
    <property type="component" value="Unassembled WGS sequence"/>
</dbReference>
<accession>A0AAV8YIZ9</accession>
<organism evidence="1 2">
    <name type="scientific">Aromia moschata</name>
    <dbReference type="NCBI Taxonomy" id="1265417"/>
    <lineage>
        <taxon>Eukaryota</taxon>
        <taxon>Metazoa</taxon>
        <taxon>Ecdysozoa</taxon>
        <taxon>Arthropoda</taxon>
        <taxon>Hexapoda</taxon>
        <taxon>Insecta</taxon>
        <taxon>Pterygota</taxon>
        <taxon>Neoptera</taxon>
        <taxon>Endopterygota</taxon>
        <taxon>Coleoptera</taxon>
        <taxon>Polyphaga</taxon>
        <taxon>Cucujiformia</taxon>
        <taxon>Chrysomeloidea</taxon>
        <taxon>Cerambycidae</taxon>
        <taxon>Cerambycinae</taxon>
        <taxon>Callichromatini</taxon>
        <taxon>Aromia</taxon>
    </lineage>
</organism>
<evidence type="ECO:0000313" key="2">
    <source>
        <dbReference type="Proteomes" id="UP001162162"/>
    </source>
</evidence>
<dbReference type="EMBL" id="JAPWTK010000088">
    <property type="protein sequence ID" value="KAJ8951228.1"/>
    <property type="molecule type" value="Genomic_DNA"/>
</dbReference>
<sequence>MEESEQKHEASLSSASSLRKRIIKTLPPTENFPSLHGHTDGLLNFLNFKPNPKSPSAIVNLQLTAEVGKPHPVNIVQ</sequence>
<dbReference type="AlphaFoldDB" id="A0AAV8YIZ9"/>
<gene>
    <name evidence="1" type="ORF">NQ318_010256</name>
</gene>
<keyword evidence="2" id="KW-1185">Reference proteome</keyword>
<reference evidence="1" key="1">
    <citation type="journal article" date="2023" name="Insect Mol. Biol.">
        <title>Genome sequencing provides insights into the evolution of gene families encoding plant cell wall-degrading enzymes in longhorned beetles.</title>
        <authorList>
            <person name="Shin N.R."/>
            <person name="Okamura Y."/>
            <person name="Kirsch R."/>
            <person name="Pauchet Y."/>
        </authorList>
    </citation>
    <scope>NUCLEOTIDE SEQUENCE</scope>
    <source>
        <strain evidence="1">AMC_N1</strain>
    </source>
</reference>
<name>A0AAV8YIZ9_9CUCU</name>